<dbReference type="EMBL" id="CP023284">
    <property type="protein sequence ID" value="ATA52450.1"/>
    <property type="molecule type" value="Genomic_DNA"/>
</dbReference>
<comment type="similarity">
    <text evidence="2">Belongs to the NAD(P)-dependent epimerase/dehydratase family.</text>
</comment>
<dbReference type="Pfam" id="PF01370">
    <property type="entry name" value="Epimerase"/>
    <property type="match status" value="1"/>
</dbReference>
<dbReference type="InterPro" id="IPR001509">
    <property type="entry name" value="Epimerase_deHydtase"/>
</dbReference>
<protein>
    <submittedName>
        <fullName evidence="4">Epimerase</fullName>
    </submittedName>
</protein>
<gene>
    <name evidence="4" type="ORF">CKY39_03880</name>
</gene>
<feature type="domain" description="NAD-dependent epimerase/dehydratase" evidence="3">
    <location>
        <begin position="48"/>
        <end position="284"/>
    </location>
</feature>
<reference evidence="4 5" key="1">
    <citation type="submission" date="2017-09" db="EMBL/GenBank/DDBJ databases">
        <title>The diverse metabolic capabilities of V. boronicumulans make it an excellent choice for continued studies on novel biodegradation.</title>
        <authorList>
            <person name="Sun S."/>
        </authorList>
    </citation>
    <scope>NUCLEOTIDE SEQUENCE [LARGE SCALE GENOMIC DNA]</scope>
    <source>
        <strain evidence="4 5">J1</strain>
    </source>
</reference>
<dbReference type="Gene3D" id="3.40.50.720">
    <property type="entry name" value="NAD(P)-binding Rossmann-like Domain"/>
    <property type="match status" value="1"/>
</dbReference>
<evidence type="ECO:0000256" key="1">
    <source>
        <dbReference type="ARBA" id="ARBA00005125"/>
    </source>
</evidence>
<evidence type="ECO:0000256" key="2">
    <source>
        <dbReference type="ARBA" id="ARBA00007637"/>
    </source>
</evidence>
<evidence type="ECO:0000313" key="4">
    <source>
        <dbReference type="EMBL" id="ATA52450.1"/>
    </source>
</evidence>
<proteinExistence type="inferred from homology"/>
<dbReference type="SUPFAM" id="SSF51735">
    <property type="entry name" value="NAD(P)-binding Rossmann-fold domains"/>
    <property type="match status" value="1"/>
</dbReference>
<evidence type="ECO:0000259" key="3">
    <source>
        <dbReference type="Pfam" id="PF01370"/>
    </source>
</evidence>
<dbReference type="Proteomes" id="UP000217154">
    <property type="component" value="Chromosome"/>
</dbReference>
<dbReference type="KEGG" id="vbo:CKY39_03880"/>
<sequence length="364" mass="38385">MTPSKVSRPTSACALTDLAPPVPASELDEVLRLTAPSVWDVLRGQALFLTGGTGFVGKWLLECLLHADRALGLGLRVTVLTREPDRFAQGSPHLAKAKPVELHQGDVVDFEFPGGTFSSIIHAALPVAPPGADLGRLEHLSEAGTRRACEFAAASGVRRLLHVSSGAVYGAQLGVARLAESQPWHEADGANAYTRAKRRAESVVAQPWPFEVVVARCFAFLGPYLLPSSGAAAAQFIAQAANSQGIVVQGSGEAIRTYQYAGDMTRWLLSCLALGAPGRVYNVGGDNEVTIAQLAGEVTRVARTGIPVQVAGRAVPGLAGHRYVPDVKRAADELGLTNAVDLEEGIRRTLSWLATPGANRSFSS</sequence>
<dbReference type="InterPro" id="IPR036291">
    <property type="entry name" value="NAD(P)-bd_dom_sf"/>
</dbReference>
<dbReference type="AlphaFoldDB" id="A0A250DDN0"/>
<organism evidence="4 5">
    <name type="scientific">Variovorax boronicumulans</name>
    <dbReference type="NCBI Taxonomy" id="436515"/>
    <lineage>
        <taxon>Bacteria</taxon>
        <taxon>Pseudomonadati</taxon>
        <taxon>Pseudomonadota</taxon>
        <taxon>Betaproteobacteria</taxon>
        <taxon>Burkholderiales</taxon>
        <taxon>Comamonadaceae</taxon>
        <taxon>Variovorax</taxon>
    </lineage>
</organism>
<evidence type="ECO:0000313" key="5">
    <source>
        <dbReference type="Proteomes" id="UP000217154"/>
    </source>
</evidence>
<comment type="pathway">
    <text evidence="1">Bacterial outer membrane biogenesis; LPS O-antigen biosynthesis.</text>
</comment>
<accession>A0A250DDN0</accession>
<name>A0A250DDN0_9BURK</name>
<dbReference type="PANTHER" id="PTHR43000">
    <property type="entry name" value="DTDP-D-GLUCOSE 4,6-DEHYDRATASE-RELATED"/>
    <property type="match status" value="1"/>
</dbReference>